<keyword evidence="9" id="KW-1185">Reference proteome</keyword>
<reference evidence="8" key="1">
    <citation type="submission" date="2020-10" db="EMBL/GenBank/DDBJ databases">
        <title>Taxonomic study of unclassified bacteria belonging to the class Ktedonobacteria.</title>
        <authorList>
            <person name="Yabe S."/>
            <person name="Wang C.M."/>
            <person name="Zheng Y."/>
            <person name="Sakai Y."/>
            <person name="Cavaletti L."/>
            <person name="Monciardini P."/>
            <person name="Donadio S."/>
        </authorList>
    </citation>
    <scope>NUCLEOTIDE SEQUENCE</scope>
    <source>
        <strain evidence="8">ID150040</strain>
    </source>
</reference>
<evidence type="ECO:0000256" key="4">
    <source>
        <dbReference type="ARBA" id="ARBA00023002"/>
    </source>
</evidence>
<evidence type="ECO:0000313" key="8">
    <source>
        <dbReference type="EMBL" id="GHO97466.1"/>
    </source>
</evidence>
<dbReference type="InterPro" id="IPR036396">
    <property type="entry name" value="Cyt_P450_sf"/>
</dbReference>
<name>A0A8J3IMV5_9CHLR</name>
<keyword evidence="2 7" id="KW-0349">Heme</keyword>
<dbReference type="InterPro" id="IPR017972">
    <property type="entry name" value="Cyt_P450_CS"/>
</dbReference>
<keyword evidence="3 7" id="KW-0479">Metal-binding</keyword>
<evidence type="ECO:0000256" key="1">
    <source>
        <dbReference type="ARBA" id="ARBA00010617"/>
    </source>
</evidence>
<dbReference type="SUPFAM" id="SSF48264">
    <property type="entry name" value="Cytochrome P450"/>
    <property type="match status" value="1"/>
</dbReference>
<proteinExistence type="inferred from homology"/>
<dbReference type="GO" id="GO:0004497">
    <property type="term" value="F:monooxygenase activity"/>
    <property type="evidence" value="ECO:0007669"/>
    <property type="project" value="UniProtKB-KW"/>
</dbReference>
<dbReference type="FunFam" id="1.10.630.10:FF:000018">
    <property type="entry name" value="Cytochrome P450 monooxygenase"/>
    <property type="match status" value="1"/>
</dbReference>
<dbReference type="EMBL" id="BNJK01000001">
    <property type="protein sequence ID" value="GHO97466.1"/>
    <property type="molecule type" value="Genomic_DNA"/>
</dbReference>
<dbReference type="Gene3D" id="1.10.630.10">
    <property type="entry name" value="Cytochrome P450"/>
    <property type="match status" value="1"/>
</dbReference>
<dbReference type="PANTHER" id="PTHR46696:SF1">
    <property type="entry name" value="CYTOCHROME P450 YJIB-RELATED"/>
    <property type="match status" value="1"/>
</dbReference>
<dbReference type="GO" id="GO:0005506">
    <property type="term" value="F:iron ion binding"/>
    <property type="evidence" value="ECO:0007669"/>
    <property type="project" value="InterPro"/>
</dbReference>
<evidence type="ECO:0000256" key="6">
    <source>
        <dbReference type="ARBA" id="ARBA00023033"/>
    </source>
</evidence>
<comment type="caution">
    <text evidence="8">The sequence shown here is derived from an EMBL/GenBank/DDBJ whole genome shotgun (WGS) entry which is preliminary data.</text>
</comment>
<accession>A0A8J3IMV5</accession>
<dbReference type="PROSITE" id="PS00086">
    <property type="entry name" value="CYTOCHROME_P450"/>
    <property type="match status" value="1"/>
</dbReference>
<gene>
    <name evidence="8" type="ORF">KSF_075140</name>
</gene>
<dbReference type="Proteomes" id="UP000597444">
    <property type="component" value="Unassembled WGS sequence"/>
</dbReference>
<dbReference type="InterPro" id="IPR002397">
    <property type="entry name" value="Cyt_P450_B"/>
</dbReference>
<dbReference type="Pfam" id="PF00067">
    <property type="entry name" value="p450"/>
    <property type="match status" value="1"/>
</dbReference>
<evidence type="ECO:0000256" key="7">
    <source>
        <dbReference type="RuleBase" id="RU000461"/>
    </source>
</evidence>
<keyword evidence="4 7" id="KW-0560">Oxidoreductase</keyword>
<keyword evidence="5 7" id="KW-0408">Iron</keyword>
<dbReference type="InterPro" id="IPR001128">
    <property type="entry name" value="Cyt_P450"/>
</dbReference>
<comment type="similarity">
    <text evidence="1 7">Belongs to the cytochrome P450 family.</text>
</comment>
<evidence type="ECO:0000313" key="9">
    <source>
        <dbReference type="Proteomes" id="UP000597444"/>
    </source>
</evidence>
<protein>
    <submittedName>
        <fullName evidence="8">Cytochrome P-450 like protein</fullName>
    </submittedName>
</protein>
<evidence type="ECO:0000256" key="3">
    <source>
        <dbReference type="ARBA" id="ARBA00022723"/>
    </source>
</evidence>
<dbReference type="RefSeq" id="WP_220208018.1">
    <property type="nucleotide sequence ID" value="NZ_BNJK01000001.1"/>
</dbReference>
<keyword evidence="6 7" id="KW-0503">Monooxygenase</keyword>
<dbReference type="PRINTS" id="PR00359">
    <property type="entry name" value="BP450"/>
</dbReference>
<dbReference type="AlphaFoldDB" id="A0A8J3IMV5"/>
<evidence type="ECO:0000256" key="2">
    <source>
        <dbReference type="ARBA" id="ARBA00022617"/>
    </source>
</evidence>
<dbReference type="PANTHER" id="PTHR46696">
    <property type="entry name" value="P450, PUTATIVE (EUROFUNG)-RELATED"/>
    <property type="match status" value="1"/>
</dbReference>
<dbReference type="GO" id="GO:0020037">
    <property type="term" value="F:heme binding"/>
    <property type="evidence" value="ECO:0007669"/>
    <property type="project" value="InterPro"/>
</dbReference>
<evidence type="ECO:0000256" key="5">
    <source>
        <dbReference type="ARBA" id="ARBA00023004"/>
    </source>
</evidence>
<organism evidence="8 9">
    <name type="scientific">Reticulibacter mediterranei</name>
    <dbReference type="NCBI Taxonomy" id="2778369"/>
    <lineage>
        <taxon>Bacteria</taxon>
        <taxon>Bacillati</taxon>
        <taxon>Chloroflexota</taxon>
        <taxon>Ktedonobacteria</taxon>
        <taxon>Ktedonobacterales</taxon>
        <taxon>Reticulibacteraceae</taxon>
        <taxon>Reticulibacter</taxon>
    </lineage>
</organism>
<dbReference type="CDD" id="cd20625">
    <property type="entry name" value="CYP164-like"/>
    <property type="match status" value="1"/>
</dbReference>
<sequence>MPYSNKSMISLYHPQKYADPYPFYRNLQASEAIYWDEPLHSWVVTRYTGVIATLNNIHLSSNRIASFLAHVPPHEREKLKPLSQVLTRMLPFLDPPVHTRQKRFISKIFTNHVVNNVCPYIQHKADELLDGVLKKESMDVLHDFALPLSAAVIAELLGVPEEHRYLFRHRTGLLQGFFSRSMQEVASIIELKEYFYNVLAARRSNPGTDLLSKFVQANEVTSQLNNEEVFAIYLSLFDAGQLTTAHLIGNSMLTLLRHPTQLQILKDTPEVSATAIAELLRYEGPVQLIGRIALSNTSIEGKAIKAGQNIVCVIGAANRDPLQFSYPDQLDIERGKNRHVGFGYGLHFCIGATLALTEAQIAIETLLRRLPTPIFHEAAVQWQEDINFRLLKSLPITFGATPTTYL</sequence>
<dbReference type="GO" id="GO:0016705">
    <property type="term" value="F:oxidoreductase activity, acting on paired donors, with incorporation or reduction of molecular oxygen"/>
    <property type="evidence" value="ECO:0007669"/>
    <property type="project" value="InterPro"/>
</dbReference>